<organism evidence="4 5">
    <name type="scientific">Candidatus Woesebacteria bacterium GW2011_GWB1_40_12</name>
    <dbReference type="NCBI Taxonomy" id="1618576"/>
    <lineage>
        <taxon>Bacteria</taxon>
        <taxon>Candidatus Woeseibacteriota</taxon>
    </lineage>
</organism>
<gene>
    <name evidence="4" type="ORF">UT76_C0008G0018</name>
</gene>
<accession>A0A0G0U0W4</accession>
<dbReference type="InterPro" id="IPR023346">
    <property type="entry name" value="Lysozyme-like_dom_sf"/>
</dbReference>
<evidence type="ECO:0000256" key="1">
    <source>
        <dbReference type="SAM" id="MobiDB-lite"/>
    </source>
</evidence>
<feature type="region of interest" description="Disordered" evidence="1">
    <location>
        <begin position="66"/>
        <end position="100"/>
    </location>
</feature>
<dbReference type="SUPFAM" id="SSF53955">
    <property type="entry name" value="Lysozyme-like"/>
    <property type="match status" value="1"/>
</dbReference>
<keyword evidence="2" id="KW-1133">Transmembrane helix</keyword>
<evidence type="ECO:0000313" key="5">
    <source>
        <dbReference type="Proteomes" id="UP000034215"/>
    </source>
</evidence>
<proteinExistence type="predicted"/>
<evidence type="ECO:0000313" key="4">
    <source>
        <dbReference type="EMBL" id="KKR43807.1"/>
    </source>
</evidence>
<keyword evidence="2" id="KW-0812">Transmembrane</keyword>
<comment type="caution">
    <text evidence="4">The sequence shown here is derived from an EMBL/GenBank/DDBJ whole genome shotgun (WGS) entry which is preliminary data.</text>
</comment>
<evidence type="ECO:0000259" key="3">
    <source>
        <dbReference type="Pfam" id="PF01464"/>
    </source>
</evidence>
<dbReference type="EMBL" id="LBYA01000008">
    <property type="protein sequence ID" value="KKR43807.1"/>
    <property type="molecule type" value="Genomic_DNA"/>
</dbReference>
<name>A0A0G0U0W4_9BACT</name>
<dbReference type="Proteomes" id="UP000034215">
    <property type="component" value="Unassembled WGS sequence"/>
</dbReference>
<evidence type="ECO:0000256" key="2">
    <source>
        <dbReference type="SAM" id="Phobius"/>
    </source>
</evidence>
<dbReference type="Pfam" id="PF01464">
    <property type="entry name" value="SLT"/>
    <property type="match status" value="1"/>
</dbReference>
<dbReference type="InterPro" id="IPR008258">
    <property type="entry name" value="Transglycosylase_SLT_dom_1"/>
</dbReference>
<protein>
    <recommendedName>
        <fullName evidence="3">Transglycosylase SLT domain-containing protein</fullName>
    </recommendedName>
</protein>
<keyword evidence="2" id="KW-0472">Membrane</keyword>
<feature type="compositionally biased region" description="Low complexity" evidence="1">
    <location>
        <begin position="66"/>
        <end position="99"/>
    </location>
</feature>
<dbReference type="AlphaFoldDB" id="A0A0G0U0W4"/>
<dbReference type="Gene3D" id="1.10.530.10">
    <property type="match status" value="1"/>
</dbReference>
<sequence length="203" mass="22038">MAICNVDGPHFSKWISFFDDKIVQVKNIIVYILLLLLAAEAVSLGVIRKQKTKTAVLSVALTPYPTSTPTESPKPTLTPTATPTKSPTPTISPTKKPTPTAVPQPIFSSEEINGFINRFASQYGVSADVLRHIALCESGFNPLAEHLGYVGLYQFGGVTWKNIRNSFGEDPSLDLRSNAEEAVQTAAYAISIGKKGIWPNCYP</sequence>
<feature type="domain" description="Transglycosylase SLT" evidence="3">
    <location>
        <begin position="116"/>
        <end position="191"/>
    </location>
</feature>
<feature type="transmembrane region" description="Helical" evidence="2">
    <location>
        <begin position="28"/>
        <end position="47"/>
    </location>
</feature>
<reference evidence="4 5" key="1">
    <citation type="journal article" date="2015" name="Nature">
        <title>rRNA introns, odd ribosomes, and small enigmatic genomes across a large radiation of phyla.</title>
        <authorList>
            <person name="Brown C.T."/>
            <person name="Hug L.A."/>
            <person name="Thomas B.C."/>
            <person name="Sharon I."/>
            <person name="Castelle C.J."/>
            <person name="Singh A."/>
            <person name="Wilkins M.J."/>
            <person name="Williams K.H."/>
            <person name="Banfield J.F."/>
        </authorList>
    </citation>
    <scope>NUCLEOTIDE SEQUENCE [LARGE SCALE GENOMIC DNA]</scope>
</reference>